<protein>
    <recommendedName>
        <fullName evidence="13">Cation/H+ exchanger transmembrane domain-containing protein</fullName>
    </recommendedName>
</protein>
<keyword evidence="3" id="KW-0813">Transport</keyword>
<dbReference type="GO" id="GO:0042391">
    <property type="term" value="P:regulation of membrane potential"/>
    <property type="evidence" value="ECO:0007669"/>
    <property type="project" value="InterPro"/>
</dbReference>
<dbReference type="InterPro" id="IPR006153">
    <property type="entry name" value="Cation/H_exchanger_TM"/>
</dbReference>
<proteinExistence type="inferred from homology"/>
<keyword evidence="8" id="KW-0406">Ion transport</keyword>
<comment type="subcellular location">
    <subcellularLocation>
        <location evidence="1">Membrane</location>
        <topology evidence="1">Multi-pass membrane protein</topology>
    </subcellularLocation>
</comment>
<comment type="similarity">
    <text evidence="2">Belongs to the fungal Na(+)/H(+) exchanger family.</text>
</comment>
<evidence type="ECO:0000256" key="4">
    <source>
        <dbReference type="ARBA" id="ARBA00022449"/>
    </source>
</evidence>
<keyword evidence="10" id="KW-0739">Sodium transport</keyword>
<keyword evidence="7" id="KW-0915">Sodium</keyword>
<evidence type="ECO:0000256" key="12">
    <source>
        <dbReference type="SAM" id="Phobius"/>
    </source>
</evidence>
<evidence type="ECO:0000259" key="13">
    <source>
        <dbReference type="Pfam" id="PF00999"/>
    </source>
</evidence>
<evidence type="ECO:0000313" key="15">
    <source>
        <dbReference type="Proteomes" id="UP001221757"/>
    </source>
</evidence>
<feature type="region of interest" description="Disordered" evidence="11">
    <location>
        <begin position="166"/>
        <end position="188"/>
    </location>
</feature>
<dbReference type="GO" id="GO:0015385">
    <property type="term" value="F:sodium:proton antiporter activity"/>
    <property type="evidence" value="ECO:0007669"/>
    <property type="project" value="InterPro"/>
</dbReference>
<keyword evidence="9 12" id="KW-0472">Membrane</keyword>
<feature type="transmembrane region" description="Helical" evidence="12">
    <location>
        <begin position="276"/>
        <end position="296"/>
    </location>
</feature>
<evidence type="ECO:0000256" key="1">
    <source>
        <dbReference type="ARBA" id="ARBA00004141"/>
    </source>
</evidence>
<evidence type="ECO:0000256" key="2">
    <source>
        <dbReference type="ARBA" id="ARBA00005248"/>
    </source>
</evidence>
<gene>
    <name evidence="14" type="ORF">B0H17DRAFT_1198162</name>
</gene>
<keyword evidence="4" id="KW-0050">Antiport</keyword>
<evidence type="ECO:0000313" key="14">
    <source>
        <dbReference type="EMBL" id="KAJ7696244.1"/>
    </source>
</evidence>
<sequence>MAFVRLGGSWTRLVTGDKIAASVARSALRTLFDASPCRAARLSNVQQPARPPVLSLFTPPARSSRSARSPPLLLEFEPCVGAALPSLQDPTPSFWLAVCAPGTASCPSTGAPGLNATGHERAPALVTGERWCASASWVPLSAPSTFRLIRKHLVVLESYSLVLGDGSSLPHSASPSSRGSTSSRPSPTDPILAAVVVGGKYADKHVPTHIRHLLAAESGCNDGAAFPSSTSRSTPPRKTRSATGSSSYQVILGVVIGFAFRYMMKFSERHSLIDRHSYVAQYVSLALLTIGLTTLLGSDDLLNAFACGATFTWDGFFNR</sequence>
<dbReference type="AlphaFoldDB" id="A0AAD7GL90"/>
<evidence type="ECO:0000256" key="9">
    <source>
        <dbReference type="ARBA" id="ARBA00023136"/>
    </source>
</evidence>
<evidence type="ECO:0000256" key="3">
    <source>
        <dbReference type="ARBA" id="ARBA00022448"/>
    </source>
</evidence>
<dbReference type="GO" id="GO:0030007">
    <property type="term" value="P:intracellular potassium ion homeostasis"/>
    <property type="evidence" value="ECO:0007669"/>
    <property type="project" value="TreeGrafter"/>
</dbReference>
<dbReference type="InterPro" id="IPR004712">
    <property type="entry name" value="Na+/H+_antiporter_fungi"/>
</dbReference>
<comment type="caution">
    <text evidence="14">The sequence shown here is derived from an EMBL/GenBank/DDBJ whole genome shotgun (WGS) entry which is preliminary data.</text>
</comment>
<evidence type="ECO:0000256" key="5">
    <source>
        <dbReference type="ARBA" id="ARBA00022692"/>
    </source>
</evidence>
<dbReference type="GO" id="GO:0036376">
    <property type="term" value="P:sodium ion export across plasma membrane"/>
    <property type="evidence" value="ECO:0007669"/>
    <property type="project" value="InterPro"/>
</dbReference>
<evidence type="ECO:0000256" key="8">
    <source>
        <dbReference type="ARBA" id="ARBA00023065"/>
    </source>
</evidence>
<dbReference type="PANTHER" id="PTHR31382">
    <property type="entry name" value="NA(+)/H(+) ANTIPORTER"/>
    <property type="match status" value="1"/>
</dbReference>
<keyword evidence="6 12" id="KW-1133">Transmembrane helix</keyword>
<organism evidence="14 15">
    <name type="scientific">Mycena rosella</name>
    <name type="common">Pink bonnet</name>
    <name type="synonym">Agaricus rosellus</name>
    <dbReference type="NCBI Taxonomy" id="1033263"/>
    <lineage>
        <taxon>Eukaryota</taxon>
        <taxon>Fungi</taxon>
        <taxon>Dikarya</taxon>
        <taxon>Basidiomycota</taxon>
        <taxon>Agaricomycotina</taxon>
        <taxon>Agaricomycetes</taxon>
        <taxon>Agaricomycetidae</taxon>
        <taxon>Agaricales</taxon>
        <taxon>Marasmiineae</taxon>
        <taxon>Mycenaceae</taxon>
        <taxon>Mycena</taxon>
    </lineage>
</organism>
<evidence type="ECO:0000256" key="7">
    <source>
        <dbReference type="ARBA" id="ARBA00023053"/>
    </source>
</evidence>
<name>A0AAD7GL90_MYCRO</name>
<dbReference type="GO" id="GO:0005886">
    <property type="term" value="C:plasma membrane"/>
    <property type="evidence" value="ECO:0007669"/>
    <property type="project" value="InterPro"/>
</dbReference>
<dbReference type="GO" id="GO:0120029">
    <property type="term" value="P:proton export across plasma membrane"/>
    <property type="evidence" value="ECO:0007669"/>
    <property type="project" value="InterPro"/>
</dbReference>
<evidence type="ECO:0000256" key="10">
    <source>
        <dbReference type="ARBA" id="ARBA00023201"/>
    </source>
</evidence>
<keyword evidence="5 12" id="KW-0812">Transmembrane</keyword>
<dbReference type="Proteomes" id="UP001221757">
    <property type="component" value="Unassembled WGS sequence"/>
</dbReference>
<reference evidence="14" key="1">
    <citation type="submission" date="2023-03" db="EMBL/GenBank/DDBJ databases">
        <title>Massive genome expansion in bonnet fungi (Mycena s.s.) driven by repeated elements and novel gene families across ecological guilds.</title>
        <authorList>
            <consortium name="Lawrence Berkeley National Laboratory"/>
            <person name="Harder C.B."/>
            <person name="Miyauchi S."/>
            <person name="Viragh M."/>
            <person name="Kuo A."/>
            <person name="Thoen E."/>
            <person name="Andreopoulos B."/>
            <person name="Lu D."/>
            <person name="Skrede I."/>
            <person name="Drula E."/>
            <person name="Henrissat B."/>
            <person name="Morin E."/>
            <person name="Kohler A."/>
            <person name="Barry K."/>
            <person name="LaButti K."/>
            <person name="Morin E."/>
            <person name="Salamov A."/>
            <person name="Lipzen A."/>
            <person name="Mereny Z."/>
            <person name="Hegedus B."/>
            <person name="Baldrian P."/>
            <person name="Stursova M."/>
            <person name="Weitz H."/>
            <person name="Taylor A."/>
            <person name="Grigoriev I.V."/>
            <person name="Nagy L.G."/>
            <person name="Martin F."/>
            <person name="Kauserud H."/>
        </authorList>
    </citation>
    <scope>NUCLEOTIDE SEQUENCE</scope>
    <source>
        <strain evidence="14">CBHHK067</strain>
    </source>
</reference>
<dbReference type="EMBL" id="JARKIE010000035">
    <property type="protein sequence ID" value="KAJ7696244.1"/>
    <property type="molecule type" value="Genomic_DNA"/>
</dbReference>
<evidence type="ECO:0000256" key="11">
    <source>
        <dbReference type="SAM" id="MobiDB-lite"/>
    </source>
</evidence>
<keyword evidence="15" id="KW-1185">Reference proteome</keyword>
<accession>A0AAD7GL90</accession>
<dbReference type="Pfam" id="PF00999">
    <property type="entry name" value="Na_H_Exchanger"/>
    <property type="match status" value="1"/>
</dbReference>
<feature type="transmembrane region" description="Helical" evidence="12">
    <location>
        <begin position="246"/>
        <end position="264"/>
    </location>
</feature>
<evidence type="ECO:0000256" key="6">
    <source>
        <dbReference type="ARBA" id="ARBA00022989"/>
    </source>
</evidence>
<feature type="domain" description="Cation/H+ exchanger transmembrane" evidence="13">
    <location>
        <begin position="186"/>
        <end position="315"/>
    </location>
</feature>
<dbReference type="PANTHER" id="PTHR31382:SF4">
    <property type="entry name" value="NA(+)_H(+) ANTIPORTER"/>
    <property type="match status" value="1"/>
</dbReference>